<accession>A0A318P9F7</accession>
<gene>
    <name evidence="12" type="ORF">C7C45_01660</name>
</gene>
<evidence type="ECO:0000256" key="7">
    <source>
        <dbReference type="ARBA" id="ARBA00022840"/>
    </source>
</evidence>
<dbReference type="Pfam" id="PF07730">
    <property type="entry name" value="HisKA_3"/>
    <property type="match status" value="1"/>
</dbReference>
<evidence type="ECO:0000256" key="1">
    <source>
        <dbReference type="ARBA" id="ARBA00000085"/>
    </source>
</evidence>
<feature type="domain" description="Signal transduction histidine kinase subgroup 3 dimerisation and phosphoacceptor" evidence="11">
    <location>
        <begin position="216"/>
        <end position="281"/>
    </location>
</feature>
<evidence type="ECO:0000256" key="2">
    <source>
        <dbReference type="ARBA" id="ARBA00012438"/>
    </source>
</evidence>
<feature type="transmembrane region" description="Helical" evidence="9">
    <location>
        <begin position="49"/>
        <end position="69"/>
    </location>
</feature>
<evidence type="ECO:0000256" key="4">
    <source>
        <dbReference type="ARBA" id="ARBA00022679"/>
    </source>
</evidence>
<reference evidence="12 13" key="1">
    <citation type="submission" date="2018-03" db="EMBL/GenBank/DDBJ databases">
        <title>Bioinformatic expansion and discovery of thiopeptide antibiotics.</title>
        <authorList>
            <person name="Schwalen C.J."/>
            <person name="Hudson G.A."/>
            <person name="Mitchell D.A."/>
        </authorList>
    </citation>
    <scope>NUCLEOTIDE SEQUENCE [LARGE SCALE GENOMIC DNA]</scope>
    <source>
        <strain evidence="12 13">NRRL 8041</strain>
    </source>
</reference>
<dbReference type="Gene3D" id="1.20.5.1930">
    <property type="match status" value="1"/>
</dbReference>
<keyword evidence="7" id="KW-0067">ATP-binding</keyword>
<comment type="catalytic activity">
    <reaction evidence="1">
        <text>ATP + protein L-histidine = ADP + protein N-phospho-L-histidine.</text>
        <dbReference type="EC" id="2.7.13.3"/>
    </reaction>
</comment>
<sequence length="425" mass="44930">MARLAGVPARSLPMVNRQPIAAALRALRQTLLGRDAPPGRPLLARWPRLARYAAPAGLLAALGLFWITLTVESDWGLPPPIAVLFAAMTVAPLLALPRRPLLAWRLGLLALLVCTFNAPDDQAWPWTPPLALGSVVVAAVVFARVDRPVLGWLVTISTVPVLTLIDAENRAAVLALLGALAIVGDLIRRNRLSRHALAAQTELNEREQERRAVLEERTRIAREMHDVVAHHMSLIAVQAETAPYRLTDVSAPAAAEFVAIAGSARDALTDMRRLLGVLRSESAGPQIAPQPDLGDLGAMVDTARRAGLPVTLDAGPVDDGQVPAPVGLAAYRIVQEGLANAARHAAGAAVHVTVRRGRSTLTVRVHNAPPDDVRAPHTEAGAGHGLTGMRERATSLGGTFTAGPLPDGGYAVAAELPYDVEGGDR</sequence>
<keyword evidence="9" id="KW-0812">Transmembrane</keyword>
<dbReference type="CDD" id="cd16917">
    <property type="entry name" value="HATPase_UhpB-NarQ-NarX-like"/>
    <property type="match status" value="1"/>
</dbReference>
<dbReference type="InterPro" id="IPR050482">
    <property type="entry name" value="Sensor_HK_TwoCompSys"/>
</dbReference>
<dbReference type="GO" id="GO:0046983">
    <property type="term" value="F:protein dimerization activity"/>
    <property type="evidence" value="ECO:0007669"/>
    <property type="project" value="InterPro"/>
</dbReference>
<dbReference type="Gene3D" id="3.30.565.10">
    <property type="entry name" value="Histidine kinase-like ATPase, C-terminal domain"/>
    <property type="match status" value="1"/>
</dbReference>
<dbReference type="InterPro" id="IPR036890">
    <property type="entry name" value="HATPase_C_sf"/>
</dbReference>
<dbReference type="PANTHER" id="PTHR24421:SF10">
    <property type="entry name" value="NITRATE_NITRITE SENSOR PROTEIN NARQ"/>
    <property type="match status" value="1"/>
</dbReference>
<evidence type="ECO:0000313" key="13">
    <source>
        <dbReference type="Proteomes" id="UP000248333"/>
    </source>
</evidence>
<dbReference type="AlphaFoldDB" id="A0A318P9F7"/>
<evidence type="ECO:0000256" key="3">
    <source>
        <dbReference type="ARBA" id="ARBA00022553"/>
    </source>
</evidence>
<keyword evidence="13" id="KW-1185">Reference proteome</keyword>
<dbReference type="Pfam" id="PF02518">
    <property type="entry name" value="HATPase_c"/>
    <property type="match status" value="1"/>
</dbReference>
<evidence type="ECO:0000259" key="11">
    <source>
        <dbReference type="Pfam" id="PF07730"/>
    </source>
</evidence>
<name>A0A318P9F7_9ACTN</name>
<dbReference type="InterPro" id="IPR011712">
    <property type="entry name" value="Sig_transdc_His_kin_sub3_dim/P"/>
</dbReference>
<dbReference type="EC" id="2.7.13.3" evidence="2"/>
<dbReference type="SUPFAM" id="SSF55874">
    <property type="entry name" value="ATPase domain of HSP90 chaperone/DNA topoisomerase II/histidine kinase"/>
    <property type="match status" value="1"/>
</dbReference>
<evidence type="ECO:0000256" key="9">
    <source>
        <dbReference type="SAM" id="Phobius"/>
    </source>
</evidence>
<dbReference type="PANTHER" id="PTHR24421">
    <property type="entry name" value="NITRATE/NITRITE SENSOR PROTEIN NARX-RELATED"/>
    <property type="match status" value="1"/>
</dbReference>
<dbReference type="GO" id="GO:0005524">
    <property type="term" value="F:ATP binding"/>
    <property type="evidence" value="ECO:0007669"/>
    <property type="project" value="UniProtKB-KW"/>
</dbReference>
<evidence type="ECO:0000256" key="8">
    <source>
        <dbReference type="ARBA" id="ARBA00023012"/>
    </source>
</evidence>
<organism evidence="12 13">
    <name type="scientific">Micromonospora arborensis</name>
    <dbReference type="NCBI Taxonomy" id="2116518"/>
    <lineage>
        <taxon>Bacteria</taxon>
        <taxon>Bacillati</taxon>
        <taxon>Actinomycetota</taxon>
        <taxon>Actinomycetes</taxon>
        <taxon>Micromonosporales</taxon>
        <taxon>Micromonosporaceae</taxon>
        <taxon>Micromonospora</taxon>
    </lineage>
</organism>
<keyword evidence="9" id="KW-0472">Membrane</keyword>
<dbReference type="InterPro" id="IPR003594">
    <property type="entry name" value="HATPase_dom"/>
</dbReference>
<dbReference type="Proteomes" id="UP000248333">
    <property type="component" value="Unassembled WGS sequence"/>
</dbReference>
<keyword evidence="6 12" id="KW-0418">Kinase</keyword>
<keyword evidence="4" id="KW-0808">Transferase</keyword>
<proteinExistence type="predicted"/>
<feature type="transmembrane region" description="Helical" evidence="9">
    <location>
        <begin position="149"/>
        <end position="165"/>
    </location>
</feature>
<feature type="transmembrane region" description="Helical" evidence="9">
    <location>
        <begin position="124"/>
        <end position="142"/>
    </location>
</feature>
<keyword evidence="9" id="KW-1133">Transmembrane helix</keyword>
<keyword evidence="3" id="KW-0597">Phosphoprotein</keyword>
<evidence type="ECO:0000313" key="12">
    <source>
        <dbReference type="EMBL" id="PYC76222.1"/>
    </source>
</evidence>
<comment type="caution">
    <text evidence="12">The sequence shown here is derived from an EMBL/GenBank/DDBJ whole genome shotgun (WGS) entry which is preliminary data.</text>
</comment>
<protein>
    <recommendedName>
        <fullName evidence="2">histidine kinase</fullName>
        <ecNumber evidence="2">2.7.13.3</ecNumber>
    </recommendedName>
</protein>
<dbReference type="GO" id="GO:0016020">
    <property type="term" value="C:membrane"/>
    <property type="evidence" value="ECO:0007669"/>
    <property type="project" value="InterPro"/>
</dbReference>
<evidence type="ECO:0000259" key="10">
    <source>
        <dbReference type="Pfam" id="PF02518"/>
    </source>
</evidence>
<evidence type="ECO:0000256" key="6">
    <source>
        <dbReference type="ARBA" id="ARBA00022777"/>
    </source>
</evidence>
<evidence type="ECO:0000256" key="5">
    <source>
        <dbReference type="ARBA" id="ARBA00022741"/>
    </source>
</evidence>
<dbReference type="EMBL" id="PYBV01000002">
    <property type="protein sequence ID" value="PYC76222.1"/>
    <property type="molecule type" value="Genomic_DNA"/>
</dbReference>
<feature type="transmembrane region" description="Helical" evidence="9">
    <location>
        <begin position="102"/>
        <end position="118"/>
    </location>
</feature>
<dbReference type="GO" id="GO:0000155">
    <property type="term" value="F:phosphorelay sensor kinase activity"/>
    <property type="evidence" value="ECO:0007669"/>
    <property type="project" value="InterPro"/>
</dbReference>
<keyword evidence="8" id="KW-0902">Two-component regulatory system</keyword>
<keyword evidence="5" id="KW-0547">Nucleotide-binding</keyword>
<feature type="transmembrane region" description="Helical" evidence="9">
    <location>
        <begin position="75"/>
        <end position="95"/>
    </location>
</feature>
<feature type="domain" description="Histidine kinase/HSP90-like ATPase" evidence="10">
    <location>
        <begin position="329"/>
        <end position="418"/>
    </location>
</feature>